<evidence type="ECO:0000256" key="2">
    <source>
        <dbReference type="ARBA" id="ARBA00022801"/>
    </source>
</evidence>
<dbReference type="PANTHER" id="PTHR12631:SF10">
    <property type="entry name" value="BETA-XYLOSIDASE-LIKE PROTEIN-RELATED"/>
    <property type="match status" value="1"/>
</dbReference>
<name>A0A174F3I1_9FIRM</name>
<evidence type="ECO:0000313" key="6">
    <source>
        <dbReference type="EMBL" id="CUO44624.1"/>
    </source>
</evidence>
<comment type="similarity">
    <text evidence="1">Belongs to the glycosyl hydrolase 39 family.</text>
</comment>
<dbReference type="Proteomes" id="UP000095651">
    <property type="component" value="Unassembled WGS sequence"/>
</dbReference>
<dbReference type="Gene3D" id="2.60.40.1500">
    <property type="entry name" value="Glycosyl hydrolase domain, family 39"/>
    <property type="match status" value="1"/>
</dbReference>
<evidence type="ECO:0000256" key="4">
    <source>
        <dbReference type="PIRSR" id="PIRSR600514-1"/>
    </source>
</evidence>
<keyword evidence="2 6" id="KW-0378">Hydrolase</keyword>
<evidence type="ECO:0000313" key="7">
    <source>
        <dbReference type="Proteomes" id="UP000095651"/>
    </source>
</evidence>
<dbReference type="SUPFAM" id="SSF51445">
    <property type="entry name" value="(Trans)glycosidases"/>
    <property type="match status" value="1"/>
</dbReference>
<dbReference type="GO" id="GO:0009044">
    <property type="term" value="F:xylan 1,4-beta-xylosidase activity"/>
    <property type="evidence" value="ECO:0007669"/>
    <property type="project" value="UniProtKB-EC"/>
</dbReference>
<evidence type="ECO:0000256" key="3">
    <source>
        <dbReference type="ARBA" id="ARBA00023295"/>
    </source>
</evidence>
<dbReference type="Gene3D" id="3.20.20.80">
    <property type="entry name" value="Glycosidases"/>
    <property type="match status" value="1"/>
</dbReference>
<dbReference type="AlphaFoldDB" id="A0A174F3I1"/>
<dbReference type="GO" id="GO:0005975">
    <property type="term" value="P:carbohydrate metabolic process"/>
    <property type="evidence" value="ECO:0007669"/>
    <property type="project" value="InterPro"/>
</dbReference>
<organism evidence="6 7">
    <name type="scientific">Hungatella hathewayi</name>
    <dbReference type="NCBI Taxonomy" id="154046"/>
    <lineage>
        <taxon>Bacteria</taxon>
        <taxon>Bacillati</taxon>
        <taxon>Bacillota</taxon>
        <taxon>Clostridia</taxon>
        <taxon>Lachnospirales</taxon>
        <taxon>Lachnospiraceae</taxon>
        <taxon>Hungatella</taxon>
    </lineage>
</organism>
<dbReference type="InterPro" id="IPR049166">
    <property type="entry name" value="GH39_cat"/>
</dbReference>
<dbReference type="EC" id="3.2.1.37" evidence="6"/>
<evidence type="ECO:0000259" key="5">
    <source>
        <dbReference type="Pfam" id="PF01229"/>
    </source>
</evidence>
<dbReference type="PANTHER" id="PTHR12631">
    <property type="entry name" value="ALPHA-L-IDURONIDASE"/>
    <property type="match status" value="1"/>
</dbReference>
<dbReference type="EMBL" id="CYZE01000006">
    <property type="protein sequence ID" value="CUO44624.1"/>
    <property type="molecule type" value="Genomic_DNA"/>
</dbReference>
<feature type="domain" description="Glycosyl hydrolases family 39 N-terminal catalytic" evidence="5">
    <location>
        <begin position="21"/>
        <end position="457"/>
    </location>
</feature>
<reference evidence="6 7" key="1">
    <citation type="submission" date="2015-09" db="EMBL/GenBank/DDBJ databases">
        <authorList>
            <consortium name="Pathogen Informatics"/>
        </authorList>
    </citation>
    <scope>NUCLEOTIDE SEQUENCE [LARGE SCALE GENOMIC DNA]</scope>
    <source>
        <strain evidence="6 7">2789STDY5608850</strain>
    </source>
</reference>
<feature type="active site" description="Proton donor" evidence="4">
    <location>
        <position position="162"/>
    </location>
</feature>
<keyword evidence="3 6" id="KW-0326">Glycosidase</keyword>
<protein>
    <submittedName>
        <fullName evidence="6">Beta-xylosidase</fullName>
        <ecNumber evidence="6">3.2.1.37</ecNumber>
    </submittedName>
</protein>
<dbReference type="Pfam" id="PF01229">
    <property type="entry name" value="Glyco_hydro_39"/>
    <property type="match status" value="1"/>
</dbReference>
<sequence length="505" mass="59111">MTEKNYFVDRNQNIPFHNGAFYCIGTGRIGLALQKEYQDQLRMVQNEIGFSHIRGHGIFAEDMAIFQEYEDEEGKKQEYNFTYLDRVMDSYLEQGLKPFLELGFMPEKMASGIETVFYWKGNITPPKRYEDWIQLVQATLCHLIERYTREEVVTWPVEVWNEPNLPIFWKNADMEKYFELFVITFRAVKAVDKSFRVGGPAICGTDDELWMKKFLEFCEKQDIPLDFCTRHHYAIHPAGKEGHYTYVTLMHPETFLRALHKTRQIIDSFDRYKGLELHITEFNTSYRPDSPLHDTNQNAAYVAWLLSQMGNENTSYSYWTFGDVFEELGVPFTPFHGGFGLIANGCIPKPTFWTFYFYKQLCGQCVHRSEEAIILKNGEVYRGIAWNLSMSREGEEKKLIFALPVQEEQTYYILMKCVDEFCCNPLKIWHDMGEPGSLTAEQRKLLTDGSRPQITSMQKRAAGGILPVELFIKQNGVQYFEIKKIRQTKDRGFSYEKAVWEEVDL</sequence>
<dbReference type="InterPro" id="IPR000514">
    <property type="entry name" value="Glyco_hydro_39"/>
</dbReference>
<dbReference type="InterPro" id="IPR017853">
    <property type="entry name" value="GH"/>
</dbReference>
<dbReference type="RefSeq" id="WP_055656056.1">
    <property type="nucleotide sequence ID" value="NZ_CABIXC010000006.1"/>
</dbReference>
<dbReference type="SUPFAM" id="SSF51011">
    <property type="entry name" value="Glycosyl hydrolase domain"/>
    <property type="match status" value="1"/>
</dbReference>
<dbReference type="InterPro" id="IPR051923">
    <property type="entry name" value="Glycosyl_Hydrolase_39"/>
</dbReference>
<gene>
    <name evidence="6" type="primary">xynB_2</name>
    <name evidence="6" type="ORF">ERS852407_02853</name>
</gene>
<proteinExistence type="inferred from homology"/>
<evidence type="ECO:0000256" key="1">
    <source>
        <dbReference type="ARBA" id="ARBA00008875"/>
    </source>
</evidence>
<dbReference type="PRINTS" id="PR00745">
    <property type="entry name" value="GLHYDRLASE39"/>
</dbReference>
<accession>A0A174F3I1</accession>